<protein>
    <submittedName>
        <fullName evidence="2">Endonuclease</fullName>
    </submittedName>
</protein>
<evidence type="ECO:0000313" key="2">
    <source>
        <dbReference type="EMBL" id="GGW21966.1"/>
    </source>
</evidence>
<dbReference type="InterPro" id="IPR036691">
    <property type="entry name" value="Endo/exonu/phosph_ase_sf"/>
</dbReference>
<proteinExistence type="predicted"/>
<reference evidence="2" key="2">
    <citation type="submission" date="2020-09" db="EMBL/GenBank/DDBJ databases">
        <authorList>
            <person name="Sun Q."/>
            <person name="Kim S."/>
        </authorList>
    </citation>
    <scope>NUCLEOTIDE SEQUENCE</scope>
    <source>
        <strain evidence="2">KCTC 12113</strain>
    </source>
</reference>
<dbReference type="InterPro" id="IPR050410">
    <property type="entry name" value="CCR4/nocturin_mRNA_transcr"/>
</dbReference>
<comment type="caution">
    <text evidence="2">The sequence shown here is derived from an EMBL/GenBank/DDBJ whole genome shotgun (WGS) entry which is preliminary data.</text>
</comment>
<dbReference type="PANTHER" id="PTHR12121">
    <property type="entry name" value="CARBON CATABOLITE REPRESSOR PROTEIN 4"/>
    <property type="match status" value="1"/>
</dbReference>
<keyword evidence="2" id="KW-0255">Endonuclease</keyword>
<feature type="domain" description="Endonuclease/exonuclease/phosphatase" evidence="1">
    <location>
        <begin position="30"/>
        <end position="262"/>
    </location>
</feature>
<evidence type="ECO:0000313" key="3">
    <source>
        <dbReference type="Proteomes" id="UP000634668"/>
    </source>
</evidence>
<dbReference type="EMBL" id="BMWP01000001">
    <property type="protein sequence ID" value="GGW21966.1"/>
    <property type="molecule type" value="Genomic_DNA"/>
</dbReference>
<dbReference type="GO" id="GO:0004519">
    <property type="term" value="F:endonuclease activity"/>
    <property type="evidence" value="ECO:0007669"/>
    <property type="project" value="UniProtKB-KW"/>
</dbReference>
<accession>A0A918IMT1</accession>
<organism evidence="2 3">
    <name type="scientific">Arenibacter certesii</name>
    <dbReference type="NCBI Taxonomy" id="228955"/>
    <lineage>
        <taxon>Bacteria</taxon>
        <taxon>Pseudomonadati</taxon>
        <taxon>Bacteroidota</taxon>
        <taxon>Flavobacteriia</taxon>
        <taxon>Flavobacteriales</taxon>
        <taxon>Flavobacteriaceae</taxon>
        <taxon>Arenibacter</taxon>
    </lineage>
</organism>
<keyword evidence="3" id="KW-1185">Reference proteome</keyword>
<keyword evidence="2" id="KW-0378">Hydrolase</keyword>
<dbReference type="Proteomes" id="UP000634668">
    <property type="component" value="Unassembled WGS sequence"/>
</dbReference>
<dbReference type="SUPFAM" id="SSF56219">
    <property type="entry name" value="DNase I-like"/>
    <property type="match status" value="1"/>
</dbReference>
<name>A0A918IMT1_9FLAO</name>
<dbReference type="RefSeq" id="WP_084419008.1">
    <property type="nucleotide sequence ID" value="NZ_BMWP01000001.1"/>
</dbReference>
<dbReference type="GO" id="GO:0000175">
    <property type="term" value="F:3'-5'-RNA exonuclease activity"/>
    <property type="evidence" value="ECO:0007669"/>
    <property type="project" value="TreeGrafter"/>
</dbReference>
<evidence type="ECO:0000259" key="1">
    <source>
        <dbReference type="Pfam" id="PF03372"/>
    </source>
</evidence>
<sequence>MKSVDNLFLIFIIIFFTGVNITFSQTFRVGSYNLRYDNPNDSLNNWKYRQKTVANLIQFHDFEIFGTQEGLVHQLEELSNSLPNYAYIGVGRDDGKKKGEYSAIFYNTQKFQLMDKGDFWLSQDPTQPNKGWDAALPRICSWGKFKDKVTNFTFFFFNVHFDHVGTKARLESAKLILKKIKEITRENPVLLTGDFNIDQTSEGYKILDGSPILKDAYNLASLKYGAEGTFNGFNINLNRKSRIDHIFVSDNFNVLKHGILTDTYHTDVDQLKELQDLDAYSKDVILYANEARLPSDHYPVLTVLTY</sequence>
<keyword evidence="2" id="KW-0540">Nuclease</keyword>
<dbReference type="Pfam" id="PF03372">
    <property type="entry name" value="Exo_endo_phos"/>
    <property type="match status" value="1"/>
</dbReference>
<dbReference type="CDD" id="cd09083">
    <property type="entry name" value="EEP-1"/>
    <property type="match status" value="1"/>
</dbReference>
<dbReference type="Gene3D" id="3.60.10.10">
    <property type="entry name" value="Endonuclease/exonuclease/phosphatase"/>
    <property type="match status" value="1"/>
</dbReference>
<dbReference type="InterPro" id="IPR005135">
    <property type="entry name" value="Endo/exonuclease/phosphatase"/>
</dbReference>
<dbReference type="PANTHER" id="PTHR12121:SF36">
    <property type="entry name" value="ENDONUCLEASE_EXONUCLEASE_PHOSPHATASE DOMAIN-CONTAINING PROTEIN"/>
    <property type="match status" value="1"/>
</dbReference>
<dbReference type="AlphaFoldDB" id="A0A918IMT1"/>
<gene>
    <name evidence="2" type="ORF">GCM10007383_01050</name>
</gene>
<reference evidence="2" key="1">
    <citation type="journal article" date="2014" name="Int. J. Syst. Evol. Microbiol.">
        <title>Complete genome sequence of Corynebacterium casei LMG S-19264T (=DSM 44701T), isolated from a smear-ripened cheese.</title>
        <authorList>
            <consortium name="US DOE Joint Genome Institute (JGI-PGF)"/>
            <person name="Walter F."/>
            <person name="Albersmeier A."/>
            <person name="Kalinowski J."/>
            <person name="Ruckert C."/>
        </authorList>
    </citation>
    <scope>NUCLEOTIDE SEQUENCE</scope>
    <source>
        <strain evidence="2">KCTC 12113</strain>
    </source>
</reference>